<dbReference type="AlphaFoldDB" id="A0A917U363"/>
<feature type="domain" description="CARDB" evidence="1">
    <location>
        <begin position="277"/>
        <end position="382"/>
    </location>
</feature>
<feature type="domain" description="CARDB" evidence="1">
    <location>
        <begin position="394"/>
        <end position="496"/>
    </location>
</feature>
<dbReference type="InterPro" id="IPR013783">
    <property type="entry name" value="Ig-like_fold"/>
</dbReference>
<gene>
    <name evidence="2" type="ORF">GCM10011608_41260</name>
</gene>
<feature type="domain" description="CARDB" evidence="1">
    <location>
        <begin position="167"/>
        <end position="266"/>
    </location>
</feature>
<keyword evidence="3" id="KW-1185">Reference proteome</keyword>
<evidence type="ECO:0000259" key="1">
    <source>
        <dbReference type="Pfam" id="PF07705"/>
    </source>
</evidence>
<dbReference type="Gene3D" id="2.60.40.10">
    <property type="entry name" value="Immunoglobulins"/>
    <property type="match status" value="5"/>
</dbReference>
<comment type="caution">
    <text evidence="2">The sequence shown here is derived from an EMBL/GenBank/DDBJ whole genome shotgun (WGS) entry which is preliminary data.</text>
</comment>
<dbReference type="GO" id="GO:0005975">
    <property type="term" value="P:carbohydrate metabolic process"/>
    <property type="evidence" value="ECO:0007669"/>
    <property type="project" value="UniProtKB-ARBA"/>
</dbReference>
<evidence type="ECO:0000313" key="2">
    <source>
        <dbReference type="EMBL" id="GGM52093.1"/>
    </source>
</evidence>
<reference evidence="2" key="1">
    <citation type="journal article" date="2014" name="Int. J. Syst. Evol. Microbiol.">
        <title>Complete genome sequence of Corynebacterium casei LMG S-19264T (=DSM 44701T), isolated from a smear-ripened cheese.</title>
        <authorList>
            <consortium name="US DOE Joint Genome Institute (JGI-PGF)"/>
            <person name="Walter F."/>
            <person name="Albersmeier A."/>
            <person name="Kalinowski J."/>
            <person name="Ruckert C."/>
        </authorList>
    </citation>
    <scope>NUCLEOTIDE SEQUENCE</scope>
    <source>
        <strain evidence="2">CGMCC 4.7312</strain>
    </source>
</reference>
<feature type="domain" description="CARDB" evidence="1">
    <location>
        <begin position="57"/>
        <end position="158"/>
    </location>
</feature>
<accession>A0A917U363</accession>
<dbReference type="PANTHER" id="PTHR35902">
    <property type="entry name" value="S-LAYER DOMAIN-LIKE PROTEIN-RELATED"/>
    <property type="match status" value="1"/>
</dbReference>
<dbReference type="InterPro" id="IPR011635">
    <property type="entry name" value="CARDB"/>
</dbReference>
<proteinExistence type="predicted"/>
<protein>
    <recommendedName>
        <fullName evidence="1">CARDB domain-containing protein</fullName>
    </recommendedName>
</protein>
<organism evidence="2 3">
    <name type="scientific">Micromonospora sonchi</name>
    <dbReference type="NCBI Taxonomy" id="1763543"/>
    <lineage>
        <taxon>Bacteria</taxon>
        <taxon>Bacillati</taxon>
        <taxon>Actinomycetota</taxon>
        <taxon>Actinomycetes</taxon>
        <taxon>Micromonosporales</taxon>
        <taxon>Micromonosporaceae</taxon>
        <taxon>Micromonospora</taxon>
    </lineage>
</organism>
<dbReference type="Pfam" id="PF07705">
    <property type="entry name" value="CARDB"/>
    <property type="match status" value="5"/>
</dbReference>
<dbReference type="Proteomes" id="UP000608890">
    <property type="component" value="Unassembled WGS sequence"/>
</dbReference>
<sequence length="705" mass="73127">MAGLAANASIALTFAFTFPTAGNFETVAVVDTANSVAETNEANNLALLPVTVVAATVDLVVSSLSTVPARPVTGRVATGRITITNNGNTAAGAFLVSWRPWPLAATLTQQVSGLAAGASTVVSIDFTFPVAGAWPSTVTVDSSNAVRESNEGNNTLTRTLNVDPARADLVVSAVVLAPSSPVVGQSTTASITVTNTGNTAATEFRVQWRPRLLAPPVSIRVAGLAAGAAATVQLAYTFPFAGTFPGTVTVDPDRQVAELNEANNTFQLQVVVAPNTVDLVIEDVTINPSSPTQAASATVSIRIRNTGNTAAGPFLVEWNPDALFLSTPGLSTVSQQVNGLAAGATTTVTFTFAYPRAGNFSTVARVDAFNNVSETNEANNRFVRAVTVQPAPIDLVITSFTLDPASPVRGVPTTARITVRNNGPIAAGPFSVQWRLRQSDGFGPTVRIDGLNAGESRTVTLQGTYFQAGAITTAAVVDVFNQVVEPGGAENNNTVTRSAAVVPQRTTLRVTLVSMRSFADGDQGLAGAGEWNPIIVGVLDPTATCTVLGQTVPDVRCFTFADNDVDDNSQVNLPANRSIVVTLEESAPLAAVVTVLEDDSPLAPQFLGFASLLSFPPAYRTLGTQTIDGQQGDCATAPRCFQVTLRVELVRSNVPGSTLAAQAKAQRLAGKAGAKAGSLPKAGRNALTEFRRVLDQKSRPAGTGE</sequence>
<dbReference type="EMBL" id="BMNB01000020">
    <property type="protein sequence ID" value="GGM52093.1"/>
    <property type="molecule type" value="Genomic_DNA"/>
</dbReference>
<evidence type="ECO:0000313" key="3">
    <source>
        <dbReference type="Proteomes" id="UP000608890"/>
    </source>
</evidence>
<name>A0A917U363_9ACTN</name>
<dbReference type="PANTHER" id="PTHR35902:SF6">
    <property type="entry name" value="CONSERVED WITHIN P. AEROPHILUM"/>
    <property type="match status" value="1"/>
</dbReference>
<feature type="domain" description="CARDB" evidence="1">
    <location>
        <begin position="2"/>
        <end position="45"/>
    </location>
</feature>
<reference evidence="2" key="2">
    <citation type="submission" date="2020-09" db="EMBL/GenBank/DDBJ databases">
        <authorList>
            <person name="Sun Q."/>
            <person name="Zhou Y."/>
        </authorList>
    </citation>
    <scope>NUCLEOTIDE SEQUENCE</scope>
    <source>
        <strain evidence="2">CGMCC 4.7312</strain>
    </source>
</reference>